<reference evidence="1" key="1">
    <citation type="journal article" date="2021" name="PeerJ">
        <title>Extensive microbial diversity within the chicken gut microbiome revealed by metagenomics and culture.</title>
        <authorList>
            <person name="Gilroy R."/>
            <person name="Ravi A."/>
            <person name="Getino M."/>
            <person name="Pursley I."/>
            <person name="Horton D.L."/>
            <person name="Alikhan N.F."/>
            <person name="Baker D."/>
            <person name="Gharbi K."/>
            <person name="Hall N."/>
            <person name="Watson M."/>
            <person name="Adriaenssens E.M."/>
            <person name="Foster-Nyarko E."/>
            <person name="Jarju S."/>
            <person name="Secka A."/>
            <person name="Antonio M."/>
            <person name="Oren A."/>
            <person name="Chaudhuri R.R."/>
            <person name="La Ragione R."/>
            <person name="Hildebrand F."/>
            <person name="Pallen M.J."/>
        </authorList>
    </citation>
    <scope>NUCLEOTIDE SEQUENCE</scope>
    <source>
        <strain evidence="1">ChiSjej2B20-17149</strain>
    </source>
</reference>
<dbReference type="NCBIfam" id="TIGR01646">
    <property type="entry name" value="vgr_GE"/>
    <property type="match status" value="1"/>
</dbReference>
<reference evidence="1" key="2">
    <citation type="submission" date="2021-09" db="EMBL/GenBank/DDBJ databases">
        <authorList>
            <person name="Gilroy R."/>
        </authorList>
    </citation>
    <scope>NUCLEOTIDE SEQUENCE</scope>
    <source>
        <strain evidence="1">ChiSjej2B20-17149</strain>
    </source>
</reference>
<dbReference type="SUPFAM" id="SSF69279">
    <property type="entry name" value="Phage tail proteins"/>
    <property type="match status" value="1"/>
</dbReference>
<comment type="caution">
    <text evidence="1">The sequence shown here is derived from an EMBL/GenBank/DDBJ whole genome shotgun (WGS) entry which is preliminary data.</text>
</comment>
<dbReference type="AlphaFoldDB" id="A0A921NF43"/>
<sequence>MPRQSDLRYTFEPLRGDPFEVVSFTLEEGLSQPFKLELELVSHHPAIDFYRMLDLAAVFTIWRDDTPVRYVHGLVSLFQQGDTGFRRTHYTAVVEPTLARFNLRSNWRIFQSQTVPDIITSMLAEHKLTDIRSEICFEHQPREYCVQAGETDLDFIARLAAEEGLLYTFEHRADGHTLVLT</sequence>
<accession>A0A921NF43</accession>
<protein>
    <submittedName>
        <fullName evidence="1">Type VI secretion system tip protein VgrG</fullName>
    </submittedName>
</protein>
<name>A0A921NF43_9PSED</name>
<dbReference type="RefSeq" id="WP_278915239.1">
    <property type="nucleotide sequence ID" value="NZ_DYTS01000048.1"/>
</dbReference>
<organism evidence="1 2">
    <name type="scientific">Pseudomonas lactis</name>
    <dbReference type="NCBI Taxonomy" id="1615674"/>
    <lineage>
        <taxon>Bacteria</taxon>
        <taxon>Pseudomonadati</taxon>
        <taxon>Pseudomonadota</taxon>
        <taxon>Gammaproteobacteria</taxon>
        <taxon>Pseudomonadales</taxon>
        <taxon>Pseudomonadaceae</taxon>
        <taxon>Pseudomonas</taxon>
    </lineage>
</organism>
<gene>
    <name evidence="1" type="primary">vgrG</name>
    <name evidence="1" type="ORF">K8W20_02570</name>
</gene>
<dbReference type="EMBL" id="DYTS01000048">
    <property type="protein sequence ID" value="HJH17584.1"/>
    <property type="molecule type" value="Genomic_DNA"/>
</dbReference>
<dbReference type="Proteomes" id="UP000752172">
    <property type="component" value="Unassembled WGS sequence"/>
</dbReference>
<dbReference type="Gene3D" id="2.30.110.50">
    <property type="match status" value="1"/>
</dbReference>
<proteinExistence type="predicted"/>
<evidence type="ECO:0000313" key="1">
    <source>
        <dbReference type="EMBL" id="HJH17584.1"/>
    </source>
</evidence>
<dbReference type="InterPro" id="IPR006533">
    <property type="entry name" value="T6SS_Vgr_RhsGE"/>
</dbReference>
<dbReference type="Pfam" id="PF05954">
    <property type="entry name" value="Phage_GPD"/>
    <property type="match status" value="1"/>
</dbReference>
<evidence type="ECO:0000313" key="2">
    <source>
        <dbReference type="Proteomes" id="UP000752172"/>
    </source>
</evidence>
<feature type="non-terminal residue" evidence="1">
    <location>
        <position position="181"/>
    </location>
</feature>